<dbReference type="SUPFAM" id="SSF50129">
    <property type="entry name" value="GroES-like"/>
    <property type="match status" value="1"/>
</dbReference>
<dbReference type="InterPro" id="IPR020843">
    <property type="entry name" value="ER"/>
</dbReference>
<evidence type="ECO:0000259" key="3">
    <source>
        <dbReference type="SMART" id="SM00829"/>
    </source>
</evidence>
<keyword evidence="2" id="KW-0560">Oxidoreductase</keyword>
<dbReference type="InterPro" id="IPR013154">
    <property type="entry name" value="ADH-like_N"/>
</dbReference>
<reference evidence="4 5" key="1">
    <citation type="submission" date="2022-04" db="EMBL/GenBank/DDBJ databases">
        <title>Genome sequence of soybean root-associated Caulobacter segnis RL271.</title>
        <authorList>
            <person name="Longley R."/>
            <person name="Bonito G."/>
            <person name="Trigodet F."/>
            <person name="Crosson S."/>
            <person name="Fiebig A."/>
        </authorList>
    </citation>
    <scope>NUCLEOTIDE SEQUENCE [LARGE SCALE GENOMIC DNA]</scope>
    <source>
        <strain evidence="4 5">RL271</strain>
    </source>
</reference>
<keyword evidence="5" id="KW-1185">Reference proteome</keyword>
<dbReference type="InterPro" id="IPR014189">
    <property type="entry name" value="Quinone_OxRdtase_PIG3"/>
</dbReference>
<dbReference type="Gene3D" id="3.90.180.10">
    <property type="entry name" value="Medium-chain alcohol dehydrogenases, catalytic domain"/>
    <property type="match status" value="1"/>
</dbReference>
<evidence type="ECO:0000313" key="5">
    <source>
        <dbReference type="Proteomes" id="UP001057520"/>
    </source>
</evidence>
<organism evidence="4 5">
    <name type="scientific">Caulobacter segnis</name>
    <dbReference type="NCBI Taxonomy" id="88688"/>
    <lineage>
        <taxon>Bacteria</taxon>
        <taxon>Pseudomonadati</taxon>
        <taxon>Pseudomonadota</taxon>
        <taxon>Alphaproteobacteria</taxon>
        <taxon>Caulobacterales</taxon>
        <taxon>Caulobacteraceae</taxon>
        <taxon>Caulobacter</taxon>
    </lineage>
</organism>
<dbReference type="Pfam" id="PF08240">
    <property type="entry name" value="ADH_N"/>
    <property type="match status" value="1"/>
</dbReference>
<dbReference type="NCBIfam" id="TIGR02824">
    <property type="entry name" value="quinone_pig3"/>
    <property type="match status" value="1"/>
</dbReference>
<dbReference type="SMART" id="SM00829">
    <property type="entry name" value="PKS_ER"/>
    <property type="match status" value="1"/>
</dbReference>
<dbReference type="PANTHER" id="PTHR48106">
    <property type="entry name" value="QUINONE OXIDOREDUCTASE PIG3-RELATED"/>
    <property type="match status" value="1"/>
</dbReference>
<proteinExistence type="predicted"/>
<evidence type="ECO:0000256" key="1">
    <source>
        <dbReference type="ARBA" id="ARBA00022857"/>
    </source>
</evidence>
<dbReference type="InterPro" id="IPR013149">
    <property type="entry name" value="ADH-like_C"/>
</dbReference>
<dbReference type="Proteomes" id="UP001057520">
    <property type="component" value="Chromosome"/>
</dbReference>
<evidence type="ECO:0000256" key="2">
    <source>
        <dbReference type="ARBA" id="ARBA00023002"/>
    </source>
</evidence>
<dbReference type="Gene3D" id="3.40.50.720">
    <property type="entry name" value="NAD(P)-binding Rossmann-like Domain"/>
    <property type="match status" value="1"/>
</dbReference>
<dbReference type="EMBL" id="CP096040">
    <property type="protein sequence ID" value="USQ95445.1"/>
    <property type="molecule type" value="Genomic_DNA"/>
</dbReference>
<evidence type="ECO:0000313" key="4">
    <source>
        <dbReference type="EMBL" id="USQ95445.1"/>
    </source>
</evidence>
<keyword evidence="1" id="KW-0521">NADP</keyword>
<sequence length="338" mass="36123">MTPSPSMMRAVEIHDADGHFMLAETTRPVPSPGPGEVLIRVRAAGVNGHDVHQLHNGGHPIRPGETDLPGLEVAGEIVSAGTDASRWSTGNRVCALLRGGGYAEYAIAPAGNCLPAPEGLSWAQAAVLPETFFTVWSNVFLDCALGQNESFLMNGGTSGIGVAAIQIASTLGRRVFATARGPEKARLCVELGAERGIDYETEDFAAVILDVTDHRGVDVILDIVGGDYLDKDLQAMAEGGRLVFIGAARGFTTQVDLRKIVRKRLRVGGSLLRPRPDAFKARVAADLEALVWPHIVAGRIKPMLDRTYPLAEAARALEDLEARRQIGKIALIVAEDEK</sequence>
<dbReference type="Pfam" id="PF00107">
    <property type="entry name" value="ADH_zinc_N"/>
    <property type="match status" value="1"/>
</dbReference>
<accession>A0ABY4ZS00</accession>
<dbReference type="SUPFAM" id="SSF51735">
    <property type="entry name" value="NAD(P)-binding Rossmann-fold domains"/>
    <property type="match status" value="1"/>
</dbReference>
<protein>
    <submittedName>
        <fullName evidence="4">NAD(P)H-quinone oxidoreductase</fullName>
    </submittedName>
</protein>
<dbReference type="InterPro" id="IPR036291">
    <property type="entry name" value="NAD(P)-bd_dom_sf"/>
</dbReference>
<feature type="domain" description="Enoyl reductase (ER)" evidence="3">
    <location>
        <begin position="18"/>
        <end position="331"/>
    </location>
</feature>
<dbReference type="CDD" id="cd05276">
    <property type="entry name" value="p53_inducible_oxidoreductase"/>
    <property type="match status" value="1"/>
</dbReference>
<gene>
    <name evidence="4" type="ORF">MZV50_23325</name>
</gene>
<dbReference type="PANTHER" id="PTHR48106:SF8">
    <property type="entry name" value="OS02G0805600 PROTEIN"/>
    <property type="match status" value="1"/>
</dbReference>
<name>A0ABY4ZS00_9CAUL</name>
<dbReference type="InterPro" id="IPR011032">
    <property type="entry name" value="GroES-like_sf"/>
</dbReference>